<dbReference type="Gene3D" id="3.40.50.2000">
    <property type="entry name" value="Glycogen Phosphorylase B"/>
    <property type="match status" value="2"/>
</dbReference>
<evidence type="ECO:0000259" key="2">
    <source>
        <dbReference type="Pfam" id="PF00534"/>
    </source>
</evidence>
<reference evidence="4" key="1">
    <citation type="submission" date="2022-10" db="EMBL/GenBank/DDBJ databases">
        <title>Culturing micro-colonial fungi from biological soil crusts in the Mojave desert and describing Neophaeococcomyces mojavensis, and introducing the new genera and species Taxawa tesnikishii.</title>
        <authorList>
            <person name="Kurbessoian T."/>
            <person name="Stajich J.E."/>
        </authorList>
    </citation>
    <scope>NUCLEOTIDE SEQUENCE</scope>
    <source>
        <strain evidence="4">TK_1</strain>
    </source>
</reference>
<evidence type="ECO:0000313" key="4">
    <source>
        <dbReference type="EMBL" id="KAJ9656145.1"/>
    </source>
</evidence>
<dbReference type="InterPro" id="IPR001296">
    <property type="entry name" value="Glyco_trans_1"/>
</dbReference>
<feature type="domain" description="Glycosyl transferase family 1" evidence="2">
    <location>
        <begin position="171"/>
        <end position="306"/>
    </location>
</feature>
<gene>
    <name evidence="4" type="ORF">H2201_008633</name>
</gene>
<keyword evidence="1" id="KW-0808">Transferase</keyword>
<dbReference type="EMBL" id="JAPDRL010000136">
    <property type="protein sequence ID" value="KAJ9656145.1"/>
    <property type="molecule type" value="Genomic_DNA"/>
</dbReference>
<protein>
    <recommendedName>
        <fullName evidence="6">Glycosyl transferase</fullName>
    </recommendedName>
</protein>
<dbReference type="InterPro" id="IPR028098">
    <property type="entry name" value="Glyco_trans_4-like_N"/>
</dbReference>
<evidence type="ECO:0000256" key="1">
    <source>
        <dbReference type="ARBA" id="ARBA00022676"/>
    </source>
</evidence>
<dbReference type="Proteomes" id="UP001172684">
    <property type="component" value="Unassembled WGS sequence"/>
</dbReference>
<dbReference type="CDD" id="cd03802">
    <property type="entry name" value="GT4_AviGT4-like"/>
    <property type="match status" value="1"/>
</dbReference>
<dbReference type="PANTHER" id="PTHR45947">
    <property type="entry name" value="SULFOQUINOVOSYL TRANSFERASE SQD2"/>
    <property type="match status" value="1"/>
</dbReference>
<dbReference type="Pfam" id="PF00534">
    <property type="entry name" value="Glycos_transf_1"/>
    <property type="match status" value="1"/>
</dbReference>
<evidence type="ECO:0000313" key="5">
    <source>
        <dbReference type="Proteomes" id="UP001172684"/>
    </source>
</evidence>
<feature type="domain" description="Glycosyltransferase subfamily 4-like N-terminal" evidence="3">
    <location>
        <begin position="22"/>
        <end position="118"/>
    </location>
</feature>
<dbReference type="PANTHER" id="PTHR45947:SF13">
    <property type="entry name" value="TRANSFERASE"/>
    <property type="match status" value="1"/>
</dbReference>
<evidence type="ECO:0008006" key="6">
    <source>
        <dbReference type="Google" id="ProtNLM"/>
    </source>
</evidence>
<keyword evidence="5" id="KW-1185">Reference proteome</keyword>
<evidence type="ECO:0000259" key="3">
    <source>
        <dbReference type="Pfam" id="PF13439"/>
    </source>
</evidence>
<dbReference type="Pfam" id="PF13439">
    <property type="entry name" value="Glyco_transf_4"/>
    <property type="match status" value="1"/>
</dbReference>
<name>A0ABQ9NMB4_9PEZI</name>
<comment type="caution">
    <text evidence="4">The sequence shown here is derived from an EMBL/GenBank/DDBJ whole genome shotgun (WGS) entry which is preliminary data.</text>
</comment>
<dbReference type="SUPFAM" id="SSF53756">
    <property type="entry name" value="UDP-Glycosyltransferase/glycogen phosphorylase"/>
    <property type="match status" value="1"/>
</dbReference>
<dbReference type="InterPro" id="IPR050194">
    <property type="entry name" value="Glycosyltransferase_grp1"/>
</dbReference>
<keyword evidence="1" id="KW-0328">Glycosyltransferase</keyword>
<accession>A0ABQ9NMB4</accession>
<organism evidence="4 5">
    <name type="scientific">Coniosporium apollinis</name>
    <dbReference type="NCBI Taxonomy" id="61459"/>
    <lineage>
        <taxon>Eukaryota</taxon>
        <taxon>Fungi</taxon>
        <taxon>Dikarya</taxon>
        <taxon>Ascomycota</taxon>
        <taxon>Pezizomycotina</taxon>
        <taxon>Dothideomycetes</taxon>
        <taxon>Dothideomycetes incertae sedis</taxon>
        <taxon>Coniosporium</taxon>
    </lineage>
</organism>
<proteinExistence type="predicted"/>
<sequence>MRIAQIAPLEEAIPPKLYGSTERIVSNLTEALVAAGHDVTLFASGDSQTSAKLEACWPESLRLNFTFHSKALPNVLLMERVLRRAREFDVLHFHDEFYHNLLIDRLSIPSVTTIHGSLIPVEMRLFFGTFCDQALVSISKNQRLPLPHANWVSTVYHGVPEDPLTPIPDVQPNYLAFLGRISPEKRVDRAVRIAEAAGMRLKVAAKIDDVDRDYYEKEIEWMMALPHVEYVSEICDAEKSEFLGNAVALLFPIDWQEPFGLVMIEAMACGTPIIAFNHGSVPEVVDEGLTGFVVHDEAAAVEAVKRVGTLSRATIRKVFEQRFSARTMAAGYIETYEKLLKQKREADMQKSRRVTNSMDKRTASNRSIEGLVQRHFDLRPVDDVAI</sequence>